<keyword evidence="5 6" id="KW-0472">Membrane</keyword>
<dbReference type="EMBL" id="JACETU010000007">
    <property type="protein sequence ID" value="KAF7424572.1"/>
    <property type="molecule type" value="Genomic_DNA"/>
</dbReference>
<dbReference type="Pfam" id="PF03062">
    <property type="entry name" value="MBOAT"/>
    <property type="match status" value="1"/>
</dbReference>
<evidence type="ECO:0000256" key="5">
    <source>
        <dbReference type="ARBA" id="ARBA00023136"/>
    </source>
</evidence>
<comment type="caution">
    <text evidence="7">The sequence shown here is derived from an EMBL/GenBank/DDBJ whole genome shotgun (WGS) entry which is preliminary data.</text>
</comment>
<feature type="transmembrane region" description="Helical" evidence="6">
    <location>
        <begin position="335"/>
        <end position="358"/>
    </location>
</feature>
<feature type="transmembrane region" description="Helical" evidence="6">
    <location>
        <begin position="370"/>
        <end position="389"/>
    </location>
</feature>
<evidence type="ECO:0000256" key="6">
    <source>
        <dbReference type="SAM" id="Phobius"/>
    </source>
</evidence>
<evidence type="ECO:0000256" key="2">
    <source>
        <dbReference type="ARBA" id="ARBA00010323"/>
    </source>
</evidence>
<feature type="transmembrane region" description="Helical" evidence="6">
    <location>
        <begin position="63"/>
        <end position="82"/>
    </location>
</feature>
<evidence type="ECO:0000256" key="1">
    <source>
        <dbReference type="ARBA" id="ARBA00004141"/>
    </source>
</evidence>
<evidence type="ECO:0000313" key="8">
    <source>
        <dbReference type="Proteomes" id="UP000623687"/>
    </source>
</evidence>
<dbReference type="InterPro" id="IPR051085">
    <property type="entry name" value="MB_O-acyltransferase"/>
</dbReference>
<protein>
    <submittedName>
        <fullName evidence="7">Glycerol transporter</fullName>
    </submittedName>
</protein>
<sequence length="594" mass="68343">MTSGVTPEVELESFLPQPHSLNYFEHQDHKNMGIVGLTVDIPSSRRPDTRTDRKHSPPRWKTVEFKCYATIACIVIPIMFWIPMTLSSSTHPNYPLYAPRLSKGWMFGRKVDNSDDQYRSFRTNIPSLSAAALIYLTLKSLYVRVAGTSKPDSTHLIPFNLAFSILMLLALHGSSILKILLILTINFAIAKCCGPSKLAPWLIWTFNGAILLANDRYHGYVFGDIVPALSFLDEWDGLYPRWYISFNITMLRLVSFGMDYHWACKHPGKLNIDSNLNEKTRVSTVHSLEMYSFINYLSYAIYSPLYIAGPIMTFNDYVWQHRKPMSVTWRYTLGYLLRFLASLLTMEFILHFMYVVAIKNKKAWGGDTPAEISMIGFWNLVIVWLKLLIPWRFFRLWALLDNIDPPENMVRCMANNYSTFGFWRSWHRSYNLWIIRYIYIPMGGAKSVVLNSVLVFTFVALWHDLTFRLLAWGWLVSLFIIPELLASSVLPASKYDQRWWYRHVCALGAVGNMMMMMAANLVGFVIGTDGVQFFLQRLTGSIEGESYLEATACRHKIHTSTSGRHKIFGAFRVLHVCRGPPYVRVPVSSNCLLD</sequence>
<evidence type="ECO:0000256" key="3">
    <source>
        <dbReference type="ARBA" id="ARBA00022692"/>
    </source>
</evidence>
<reference evidence="7" key="1">
    <citation type="submission" date="2019-07" db="EMBL/GenBank/DDBJ databases">
        <authorList>
            <person name="Palmer J.M."/>
        </authorList>
    </citation>
    <scope>NUCLEOTIDE SEQUENCE</scope>
    <source>
        <strain evidence="7">PC9</strain>
    </source>
</reference>
<dbReference type="PANTHER" id="PTHR13285">
    <property type="entry name" value="ACYLTRANSFERASE"/>
    <property type="match status" value="1"/>
</dbReference>
<proteinExistence type="inferred from homology"/>
<dbReference type="PANTHER" id="PTHR13285:SF18">
    <property type="entry name" value="PROTEIN-CYSTEINE N-PALMITOYLTRANSFERASE RASP"/>
    <property type="match status" value="1"/>
</dbReference>
<feature type="transmembrane region" description="Helical" evidence="6">
    <location>
        <begin position="469"/>
        <end position="492"/>
    </location>
</feature>
<dbReference type="AlphaFoldDB" id="A0A8H7DQ13"/>
<dbReference type="GO" id="GO:0006506">
    <property type="term" value="P:GPI anchor biosynthetic process"/>
    <property type="evidence" value="ECO:0007669"/>
    <property type="project" value="TreeGrafter"/>
</dbReference>
<evidence type="ECO:0000256" key="4">
    <source>
        <dbReference type="ARBA" id="ARBA00022989"/>
    </source>
</evidence>
<evidence type="ECO:0000313" key="7">
    <source>
        <dbReference type="EMBL" id="KAF7424572.1"/>
    </source>
</evidence>
<dbReference type="VEuPathDB" id="FungiDB:PC9H_009880"/>
<feature type="transmembrane region" description="Helical" evidence="6">
    <location>
        <begin position="159"/>
        <end position="189"/>
    </location>
</feature>
<comment type="similarity">
    <text evidence="2">Belongs to the membrane-bound acyltransferase family.</text>
</comment>
<dbReference type="RefSeq" id="XP_036628766.1">
    <property type="nucleotide sequence ID" value="XM_036779377.1"/>
</dbReference>
<dbReference type="OrthoDB" id="420606at2759"/>
<dbReference type="GO" id="GO:0005783">
    <property type="term" value="C:endoplasmic reticulum"/>
    <property type="evidence" value="ECO:0007669"/>
    <property type="project" value="TreeGrafter"/>
</dbReference>
<dbReference type="GO" id="GO:0016020">
    <property type="term" value="C:membrane"/>
    <property type="evidence" value="ECO:0007669"/>
    <property type="project" value="UniProtKB-SubCell"/>
</dbReference>
<organism evidence="7 8">
    <name type="scientific">Pleurotus ostreatus</name>
    <name type="common">Oyster mushroom</name>
    <name type="synonym">White-rot fungus</name>
    <dbReference type="NCBI Taxonomy" id="5322"/>
    <lineage>
        <taxon>Eukaryota</taxon>
        <taxon>Fungi</taxon>
        <taxon>Dikarya</taxon>
        <taxon>Basidiomycota</taxon>
        <taxon>Agaricomycotina</taxon>
        <taxon>Agaricomycetes</taxon>
        <taxon>Agaricomycetidae</taxon>
        <taxon>Agaricales</taxon>
        <taxon>Pleurotineae</taxon>
        <taxon>Pleurotaceae</taxon>
        <taxon>Pleurotus</taxon>
    </lineage>
</organism>
<comment type="subcellular location">
    <subcellularLocation>
        <location evidence="1">Membrane</location>
        <topology evidence="1">Multi-pass membrane protein</topology>
    </subcellularLocation>
</comment>
<feature type="transmembrane region" description="Helical" evidence="6">
    <location>
        <begin position="293"/>
        <end position="314"/>
    </location>
</feature>
<keyword evidence="4 6" id="KW-1133">Transmembrane helix</keyword>
<dbReference type="GeneID" id="59379698"/>
<dbReference type="GO" id="GO:0008374">
    <property type="term" value="F:O-acyltransferase activity"/>
    <property type="evidence" value="ECO:0007669"/>
    <property type="project" value="TreeGrafter"/>
</dbReference>
<dbReference type="Proteomes" id="UP000623687">
    <property type="component" value="Unassembled WGS sequence"/>
</dbReference>
<feature type="transmembrane region" description="Helical" evidence="6">
    <location>
        <begin position="437"/>
        <end position="463"/>
    </location>
</feature>
<dbReference type="InterPro" id="IPR004299">
    <property type="entry name" value="MBOAT_fam"/>
</dbReference>
<feature type="transmembrane region" description="Helical" evidence="6">
    <location>
        <begin position="128"/>
        <end position="147"/>
    </location>
</feature>
<keyword evidence="3 6" id="KW-0812">Transmembrane</keyword>
<keyword evidence="8" id="KW-1185">Reference proteome</keyword>
<accession>A0A8H7DQ13</accession>
<gene>
    <name evidence="7" type="primary">GUP1</name>
    <name evidence="7" type="ORF">PC9H_009880</name>
</gene>
<feature type="transmembrane region" description="Helical" evidence="6">
    <location>
        <begin position="504"/>
        <end position="526"/>
    </location>
</feature>
<name>A0A8H7DQ13_PLEOS</name>